<dbReference type="PANTHER" id="PTHR45632">
    <property type="entry name" value="LD33804P"/>
    <property type="match status" value="1"/>
</dbReference>
<dbReference type="InterPro" id="IPR011705">
    <property type="entry name" value="BACK"/>
</dbReference>
<dbReference type="RefSeq" id="XP_009027610.1">
    <property type="nucleotide sequence ID" value="XM_009029362.1"/>
</dbReference>
<reference evidence="5" key="3">
    <citation type="submission" date="2015-06" db="UniProtKB">
        <authorList>
            <consortium name="EnsemblMetazoa"/>
        </authorList>
    </citation>
    <scope>IDENTIFICATION</scope>
</reference>
<evidence type="ECO:0000313" key="6">
    <source>
        <dbReference type="Proteomes" id="UP000015101"/>
    </source>
</evidence>
<keyword evidence="6" id="KW-1185">Reference proteome</keyword>
<dbReference type="InterPro" id="IPR015915">
    <property type="entry name" value="Kelch-typ_b-propeller"/>
</dbReference>
<dbReference type="Gene3D" id="2.120.10.80">
    <property type="entry name" value="Kelch-type beta propeller"/>
    <property type="match status" value="1"/>
</dbReference>
<evidence type="ECO:0000313" key="4">
    <source>
        <dbReference type="EMBL" id="ESN94559.1"/>
    </source>
</evidence>
<dbReference type="EnsemblMetazoa" id="HelroT189432">
    <property type="protein sequence ID" value="HelroP189432"/>
    <property type="gene ID" value="HelroG189432"/>
</dbReference>
<reference evidence="6" key="1">
    <citation type="submission" date="2012-12" db="EMBL/GenBank/DDBJ databases">
        <authorList>
            <person name="Hellsten U."/>
            <person name="Grimwood J."/>
            <person name="Chapman J.A."/>
            <person name="Shapiro H."/>
            <person name="Aerts A."/>
            <person name="Otillar R.P."/>
            <person name="Terry A.Y."/>
            <person name="Boore J.L."/>
            <person name="Simakov O."/>
            <person name="Marletaz F."/>
            <person name="Cho S.-J."/>
            <person name="Edsinger-Gonzales E."/>
            <person name="Havlak P."/>
            <person name="Kuo D.-H."/>
            <person name="Larsson T."/>
            <person name="Lv J."/>
            <person name="Arendt D."/>
            <person name="Savage R."/>
            <person name="Osoegawa K."/>
            <person name="de Jong P."/>
            <person name="Lindberg D.R."/>
            <person name="Seaver E.C."/>
            <person name="Weisblat D.A."/>
            <person name="Putnam N.H."/>
            <person name="Grigoriev I.V."/>
            <person name="Rokhsar D.S."/>
        </authorList>
    </citation>
    <scope>NUCLEOTIDE SEQUENCE</scope>
</reference>
<dbReference type="EMBL" id="AMQM01001659">
    <property type="status" value="NOT_ANNOTATED_CDS"/>
    <property type="molecule type" value="Genomic_DNA"/>
</dbReference>
<dbReference type="CTD" id="20211266"/>
<evidence type="ECO:0000256" key="2">
    <source>
        <dbReference type="ARBA" id="ARBA00022737"/>
    </source>
</evidence>
<dbReference type="Pfam" id="PF01344">
    <property type="entry name" value="Kelch_1"/>
    <property type="match status" value="2"/>
</dbReference>
<dbReference type="SUPFAM" id="SSF117281">
    <property type="entry name" value="Kelch motif"/>
    <property type="match status" value="1"/>
</dbReference>
<feature type="domain" description="BACK" evidence="3">
    <location>
        <begin position="156"/>
        <end position="248"/>
    </location>
</feature>
<dbReference type="InterPro" id="IPR006652">
    <property type="entry name" value="Kelch_1"/>
</dbReference>
<proteinExistence type="predicted"/>
<sequence length="624" mass="71229">MLETADAQTEKVDSSAGQQTIILISQKGGRYEIDKKTFSQISGYYRSLVNSGMRDAASNELDLKELSNRCLAEVNPGIYYKNSANHATTGFNKLICSENFFAEIKECYSQLKIKGKTLKLLKNIEEGLKGASFLQINSMIDHYSALLLKHLNVQTCLRILLFANKYSLDKALETVLDYWLNNFKFVAGGSTLLPLNVIDRLAKADVVNSDSEFDIFSYIINCLSVDNSMRCHAEKLLSEVRYHLMTASSKQICRDRLRVLNVNHININQDYANSSRSVGVLLSLGVASEKRVPDFFHSLSVYDLVSMTCKKRRSQGCVSRSLVKFRSCRMPGPPLEWLRYQACILNDSLYLAGKLNEEAFFSNQVYVYDLIKSTWRQCCNMHAARALFYFDKIAGHLYAVSGQFTKIHRTHVVEKYFPDKDKWYLLASLPVAVSSLTGCVFRGMMYVSGGDDGARFLTNVYRYDPYGGRWECRTPLLTARCCHIMTYVGNKLIVLGGKVVDQLHRREYAMDGEIYEFETDQWTSVLRLIKPVVYSPSVLVNSCLYIFKNHTSLFVKQNRNVIQKINLTKFLNEGETSALTVEKRMDVDNNDDDVDEKEEGECQLYEYCIENFGSPMTHLCLYFK</sequence>
<dbReference type="Proteomes" id="UP000015101">
    <property type="component" value="Unassembled WGS sequence"/>
</dbReference>
<dbReference type="GeneID" id="20211266"/>
<evidence type="ECO:0000313" key="5">
    <source>
        <dbReference type="EnsemblMetazoa" id="HelroP189432"/>
    </source>
</evidence>
<dbReference type="HOGENOM" id="CLU_018559_0_0_1"/>
<evidence type="ECO:0000259" key="3">
    <source>
        <dbReference type="Pfam" id="PF07707"/>
    </source>
</evidence>
<dbReference type="KEGG" id="hro:HELRODRAFT_189432"/>
<dbReference type="Pfam" id="PF07707">
    <property type="entry name" value="BACK"/>
    <property type="match status" value="1"/>
</dbReference>
<reference evidence="4 6" key="2">
    <citation type="journal article" date="2013" name="Nature">
        <title>Insights into bilaterian evolution from three spiralian genomes.</title>
        <authorList>
            <person name="Simakov O."/>
            <person name="Marletaz F."/>
            <person name="Cho S.J."/>
            <person name="Edsinger-Gonzales E."/>
            <person name="Havlak P."/>
            <person name="Hellsten U."/>
            <person name="Kuo D.H."/>
            <person name="Larsson T."/>
            <person name="Lv J."/>
            <person name="Arendt D."/>
            <person name="Savage R."/>
            <person name="Osoegawa K."/>
            <person name="de Jong P."/>
            <person name="Grimwood J."/>
            <person name="Chapman J.A."/>
            <person name="Shapiro H."/>
            <person name="Aerts A."/>
            <person name="Otillar R.P."/>
            <person name="Terry A.Y."/>
            <person name="Boore J.L."/>
            <person name="Grigoriev I.V."/>
            <person name="Lindberg D.R."/>
            <person name="Seaver E.C."/>
            <person name="Weisblat D.A."/>
            <person name="Putnam N.H."/>
            <person name="Rokhsar D.S."/>
        </authorList>
    </citation>
    <scope>NUCLEOTIDE SEQUENCE</scope>
</reference>
<accession>T1FR19</accession>
<keyword evidence="2" id="KW-0677">Repeat</keyword>
<protein>
    <recommendedName>
        <fullName evidence="3">BACK domain-containing protein</fullName>
    </recommendedName>
</protein>
<dbReference type="InParanoid" id="T1FR19"/>
<dbReference type="SMART" id="SM00612">
    <property type="entry name" value="Kelch"/>
    <property type="match status" value="2"/>
</dbReference>
<organism evidence="5 6">
    <name type="scientific">Helobdella robusta</name>
    <name type="common">Californian leech</name>
    <dbReference type="NCBI Taxonomy" id="6412"/>
    <lineage>
        <taxon>Eukaryota</taxon>
        <taxon>Metazoa</taxon>
        <taxon>Spiralia</taxon>
        <taxon>Lophotrochozoa</taxon>
        <taxon>Annelida</taxon>
        <taxon>Clitellata</taxon>
        <taxon>Hirudinea</taxon>
        <taxon>Rhynchobdellida</taxon>
        <taxon>Glossiphoniidae</taxon>
        <taxon>Helobdella</taxon>
    </lineage>
</organism>
<keyword evidence="1" id="KW-0880">Kelch repeat</keyword>
<name>T1FR19_HELRO</name>
<dbReference type="OrthoDB" id="45365at2759"/>
<dbReference type="PANTHER" id="PTHR45632:SF3">
    <property type="entry name" value="KELCH-LIKE PROTEIN 32"/>
    <property type="match status" value="1"/>
</dbReference>
<dbReference type="EMBL" id="KB097571">
    <property type="protein sequence ID" value="ESN94559.1"/>
    <property type="molecule type" value="Genomic_DNA"/>
</dbReference>
<gene>
    <name evidence="5" type="primary">20211266</name>
    <name evidence="4" type="ORF">HELRODRAFT_189432</name>
</gene>
<dbReference type="InterPro" id="IPR011333">
    <property type="entry name" value="SKP1/BTB/POZ_sf"/>
</dbReference>
<dbReference type="Gene3D" id="3.30.710.10">
    <property type="entry name" value="Potassium Channel Kv1.1, Chain A"/>
    <property type="match status" value="1"/>
</dbReference>
<dbReference type="eggNOG" id="KOG4441">
    <property type="taxonomic scope" value="Eukaryota"/>
</dbReference>
<dbReference type="STRING" id="6412.T1FR19"/>
<evidence type="ECO:0000256" key="1">
    <source>
        <dbReference type="ARBA" id="ARBA00022441"/>
    </source>
</evidence>
<dbReference type="AlphaFoldDB" id="T1FR19"/>